<dbReference type="EMBL" id="CAIX01000225">
    <property type="protein sequence ID" value="CCI10367.1"/>
    <property type="molecule type" value="Genomic_DNA"/>
</dbReference>
<reference evidence="1 2" key="1">
    <citation type="submission" date="2012-05" db="EMBL/GenBank/DDBJ databases">
        <title>Recombination and specialization in a pathogen metapopulation.</title>
        <authorList>
            <person name="Gardiner A."/>
            <person name="Kemen E."/>
            <person name="Schultz-Larsen T."/>
            <person name="MacLean D."/>
            <person name="Van Oosterhout C."/>
            <person name="Jones J.D.G."/>
        </authorList>
    </citation>
    <scope>NUCLEOTIDE SEQUENCE [LARGE SCALE GENOMIC DNA]</scope>
    <source>
        <strain evidence="1 2">Ac Nc2</strain>
    </source>
</reference>
<dbReference type="AlphaFoldDB" id="A0A024FTV0"/>
<evidence type="ECO:0000313" key="1">
    <source>
        <dbReference type="EMBL" id="CCI10367.1"/>
    </source>
</evidence>
<dbReference type="Proteomes" id="UP000053237">
    <property type="component" value="Unassembled WGS sequence"/>
</dbReference>
<gene>
    <name evidence="1" type="ORF">BN9_095430</name>
</gene>
<accession>A0A024FTV0</accession>
<name>A0A024FTV0_9STRA</name>
<comment type="caution">
    <text evidence="1">The sequence shown here is derived from an EMBL/GenBank/DDBJ whole genome shotgun (WGS) entry which is preliminary data.</text>
</comment>
<dbReference type="InParanoid" id="A0A024FTV0"/>
<organism evidence="1 2">
    <name type="scientific">Albugo candida</name>
    <dbReference type="NCBI Taxonomy" id="65357"/>
    <lineage>
        <taxon>Eukaryota</taxon>
        <taxon>Sar</taxon>
        <taxon>Stramenopiles</taxon>
        <taxon>Oomycota</taxon>
        <taxon>Peronosporomycetes</taxon>
        <taxon>Albuginales</taxon>
        <taxon>Albuginaceae</taxon>
        <taxon>Albugo</taxon>
    </lineage>
</organism>
<sequence length="216" mass="24606">MKISSRLHMHKLQRQAYGCVCCGGADARDTVITFIYVIWLKCKVPLIFYMDNQAAMNQLRGDGSTAKLKNVDASLICNVAFELRARNPLRRSRCGKSTCDWMTSEQWRFVVHIFDAWTAEHLLYANHGISYFGKAISLTQKNTLVFLLRESYSCVTGLLARLPFLLSMYFLESEVQFRASISHYFTHEKNGHAACKVLAECLSYYLREICSNTGGS</sequence>
<keyword evidence="2" id="KW-1185">Reference proteome</keyword>
<evidence type="ECO:0000313" key="2">
    <source>
        <dbReference type="Proteomes" id="UP000053237"/>
    </source>
</evidence>
<proteinExistence type="predicted"/>
<protein>
    <submittedName>
        <fullName evidence="1">Uncharacterized protein</fullName>
    </submittedName>
</protein>